<evidence type="ECO:0000313" key="1">
    <source>
        <dbReference type="EMBL" id="KAF2559591.1"/>
    </source>
</evidence>
<sequence>MIPENFKLKYWTSIHVPERQGVTTRPDWLIEELVGLIHEEMDGMKLVGQEMKWVIWYDREMDCSNRNGREMSWKWKMKNLSWKWKWNFRSIFINKMSLWRFRAAIGMGRAKPNGS</sequence>
<organism evidence="1 2">
    <name type="scientific">Brassica cretica</name>
    <name type="common">Mustard</name>
    <dbReference type="NCBI Taxonomy" id="69181"/>
    <lineage>
        <taxon>Eukaryota</taxon>
        <taxon>Viridiplantae</taxon>
        <taxon>Streptophyta</taxon>
        <taxon>Embryophyta</taxon>
        <taxon>Tracheophyta</taxon>
        <taxon>Spermatophyta</taxon>
        <taxon>Magnoliopsida</taxon>
        <taxon>eudicotyledons</taxon>
        <taxon>Gunneridae</taxon>
        <taxon>Pentapetalae</taxon>
        <taxon>rosids</taxon>
        <taxon>malvids</taxon>
        <taxon>Brassicales</taxon>
        <taxon>Brassicaceae</taxon>
        <taxon>Brassiceae</taxon>
        <taxon>Brassica</taxon>
    </lineage>
</organism>
<evidence type="ECO:0000313" key="2">
    <source>
        <dbReference type="Proteomes" id="UP000712281"/>
    </source>
</evidence>
<dbReference type="AlphaFoldDB" id="A0A8S9HK22"/>
<comment type="caution">
    <text evidence="1">The sequence shown here is derived from an EMBL/GenBank/DDBJ whole genome shotgun (WGS) entry which is preliminary data.</text>
</comment>
<name>A0A8S9HK22_BRACR</name>
<reference evidence="1" key="1">
    <citation type="submission" date="2019-12" db="EMBL/GenBank/DDBJ databases">
        <title>Genome sequencing and annotation of Brassica cretica.</title>
        <authorList>
            <person name="Studholme D.J."/>
            <person name="Sarris P.F."/>
        </authorList>
    </citation>
    <scope>NUCLEOTIDE SEQUENCE</scope>
    <source>
        <strain evidence="1">PFS-001/15</strain>
        <tissue evidence="1">Leaf</tissue>
    </source>
</reference>
<accession>A0A8S9HK22</accession>
<proteinExistence type="predicted"/>
<dbReference type="Proteomes" id="UP000712281">
    <property type="component" value="Unassembled WGS sequence"/>
</dbReference>
<gene>
    <name evidence="1" type="ORF">F2Q68_00015543</name>
</gene>
<dbReference type="EMBL" id="QGKW02001940">
    <property type="protein sequence ID" value="KAF2559591.1"/>
    <property type="molecule type" value="Genomic_DNA"/>
</dbReference>
<protein>
    <submittedName>
        <fullName evidence="1">Uncharacterized protein</fullName>
    </submittedName>
</protein>